<evidence type="ECO:0000256" key="5">
    <source>
        <dbReference type="ARBA" id="ARBA00022741"/>
    </source>
</evidence>
<dbReference type="GO" id="GO:0003724">
    <property type="term" value="F:RNA helicase activity"/>
    <property type="evidence" value="ECO:0007669"/>
    <property type="project" value="UniProtKB-EC"/>
</dbReference>
<reference evidence="17" key="2">
    <citation type="journal article" date="2024" name="Plant">
        <title>Genomic evolution and insights into agronomic trait innovations of Sesamum species.</title>
        <authorList>
            <person name="Miao H."/>
            <person name="Wang L."/>
            <person name="Qu L."/>
            <person name="Liu H."/>
            <person name="Sun Y."/>
            <person name="Le M."/>
            <person name="Wang Q."/>
            <person name="Wei S."/>
            <person name="Zheng Y."/>
            <person name="Lin W."/>
            <person name="Duan Y."/>
            <person name="Cao H."/>
            <person name="Xiong S."/>
            <person name="Wang X."/>
            <person name="Wei L."/>
            <person name="Li C."/>
            <person name="Ma Q."/>
            <person name="Ju M."/>
            <person name="Zhao R."/>
            <person name="Li G."/>
            <person name="Mu C."/>
            <person name="Tian Q."/>
            <person name="Mei H."/>
            <person name="Zhang T."/>
            <person name="Gao T."/>
            <person name="Zhang H."/>
        </authorList>
    </citation>
    <scope>NUCLEOTIDE SEQUENCE</scope>
    <source>
        <strain evidence="17">KEN1</strain>
    </source>
</reference>
<dbReference type="GO" id="GO:0005524">
    <property type="term" value="F:ATP binding"/>
    <property type="evidence" value="ECO:0007669"/>
    <property type="project" value="UniProtKB-KW"/>
</dbReference>
<dbReference type="Gene3D" id="3.30.40.10">
    <property type="entry name" value="Zinc/RING finger domain, C3HC4 (zinc finger)"/>
    <property type="match status" value="1"/>
</dbReference>
<dbReference type="CDD" id="cd17917">
    <property type="entry name" value="DEXHc_RHA-like"/>
    <property type="match status" value="1"/>
</dbReference>
<dbReference type="FunFam" id="1.20.120.1750:FF:000020">
    <property type="entry name" value="ATP-dependent RNA helicase DEAH12 chloroplastic"/>
    <property type="match status" value="1"/>
</dbReference>
<dbReference type="InterPro" id="IPR011545">
    <property type="entry name" value="DEAD/DEAH_box_helicase_dom"/>
</dbReference>
<dbReference type="Pfam" id="PF26200">
    <property type="entry name" value="Rcat_RNF216"/>
    <property type="match status" value="1"/>
</dbReference>
<dbReference type="GO" id="GO:0016740">
    <property type="term" value="F:transferase activity"/>
    <property type="evidence" value="ECO:0007669"/>
    <property type="project" value="UniProtKB-KW"/>
</dbReference>
<dbReference type="PROSITE" id="PS51194">
    <property type="entry name" value="HELICASE_CTER"/>
    <property type="match status" value="1"/>
</dbReference>
<dbReference type="InterPro" id="IPR056245">
    <property type="entry name" value="KH_DEAH11/12"/>
</dbReference>
<feature type="domain" description="Helicase C-terminal" evidence="15">
    <location>
        <begin position="489"/>
        <end position="675"/>
    </location>
</feature>
<dbReference type="InterPro" id="IPR002867">
    <property type="entry name" value="IBR_dom"/>
</dbReference>
<dbReference type="Pfam" id="PF24638">
    <property type="entry name" value="KH_DEAH11_1st"/>
    <property type="match status" value="1"/>
</dbReference>
<dbReference type="GO" id="GO:0008270">
    <property type="term" value="F:zinc ion binding"/>
    <property type="evidence" value="ECO:0007669"/>
    <property type="project" value="UniProtKB-KW"/>
</dbReference>
<dbReference type="InterPro" id="IPR056244">
    <property type="entry name" value="RRM_DEAH11/12"/>
</dbReference>
<dbReference type="CDD" id="cd20335">
    <property type="entry name" value="BRcat_RBR"/>
    <property type="match status" value="1"/>
</dbReference>
<evidence type="ECO:0000256" key="9">
    <source>
        <dbReference type="ARBA" id="ARBA00022806"/>
    </source>
</evidence>
<dbReference type="GO" id="GO:0003723">
    <property type="term" value="F:RNA binding"/>
    <property type="evidence" value="ECO:0007669"/>
    <property type="project" value="TreeGrafter"/>
</dbReference>
<dbReference type="InterPro" id="IPR013083">
    <property type="entry name" value="Znf_RING/FYVE/PHD"/>
</dbReference>
<dbReference type="PROSITE" id="PS00690">
    <property type="entry name" value="DEAH_ATP_HELICASE"/>
    <property type="match status" value="1"/>
</dbReference>
<dbReference type="SMART" id="SM00490">
    <property type="entry name" value="HELICc"/>
    <property type="match status" value="1"/>
</dbReference>
<keyword evidence="8" id="KW-0378">Hydrolase</keyword>
<dbReference type="Pfam" id="PF24475">
    <property type="entry name" value="RBD_DEAH11"/>
    <property type="match status" value="1"/>
</dbReference>
<evidence type="ECO:0000259" key="15">
    <source>
        <dbReference type="PROSITE" id="PS51194"/>
    </source>
</evidence>
<dbReference type="SUPFAM" id="SSF57850">
    <property type="entry name" value="RING/U-box"/>
    <property type="match status" value="3"/>
</dbReference>
<dbReference type="InterPro" id="IPR001650">
    <property type="entry name" value="Helicase_C-like"/>
</dbReference>
<evidence type="ECO:0000256" key="6">
    <source>
        <dbReference type="ARBA" id="ARBA00022771"/>
    </source>
</evidence>
<dbReference type="InterPro" id="IPR056248">
    <property type="entry name" value="RBD_DEAH11/12"/>
</dbReference>
<dbReference type="Pfam" id="PF01485">
    <property type="entry name" value="IBR"/>
    <property type="match status" value="1"/>
</dbReference>
<evidence type="ECO:0000256" key="1">
    <source>
        <dbReference type="ARBA" id="ARBA00012552"/>
    </source>
</evidence>
<dbReference type="InterPro" id="IPR056246">
    <property type="entry name" value="KH_DEAH11/12_1st"/>
</dbReference>
<dbReference type="InterPro" id="IPR014001">
    <property type="entry name" value="Helicase_ATP-bd"/>
</dbReference>
<dbReference type="Pfam" id="PF00271">
    <property type="entry name" value="Helicase_C"/>
    <property type="match status" value="1"/>
</dbReference>
<feature type="domain" description="RING-type" evidence="16">
    <location>
        <begin position="1522"/>
        <end position="1738"/>
    </location>
</feature>
<dbReference type="Pfam" id="PF07717">
    <property type="entry name" value="OB_NTP_bind"/>
    <property type="match status" value="1"/>
</dbReference>
<dbReference type="FunFam" id="1.20.120.1080:FF:000033">
    <property type="entry name" value="RBR-type E3 ubiquitin transferase"/>
    <property type="match status" value="1"/>
</dbReference>
<evidence type="ECO:0000313" key="17">
    <source>
        <dbReference type="EMBL" id="KAL0449390.1"/>
    </source>
</evidence>
<keyword evidence="10" id="KW-0862">Zinc</keyword>
<dbReference type="Pfam" id="PF24637">
    <property type="entry name" value="RRM_DEAH11"/>
    <property type="match status" value="1"/>
</dbReference>
<dbReference type="InterPro" id="IPR002464">
    <property type="entry name" value="DNA/RNA_helicase_DEAH_CS"/>
</dbReference>
<keyword evidence="4" id="KW-0677">Repeat</keyword>
<dbReference type="SMART" id="SM00487">
    <property type="entry name" value="DEXDc"/>
    <property type="match status" value="1"/>
</dbReference>
<dbReference type="InterPro" id="IPR017907">
    <property type="entry name" value="Znf_RING_CS"/>
</dbReference>
<keyword evidence="2" id="KW-0808">Transferase</keyword>
<dbReference type="InterPro" id="IPR027417">
    <property type="entry name" value="P-loop_NTPase"/>
</dbReference>
<dbReference type="InterPro" id="IPR044066">
    <property type="entry name" value="TRIAD_supradom"/>
</dbReference>
<dbReference type="EC" id="3.6.4.13" evidence="1"/>
<evidence type="ECO:0000259" key="16">
    <source>
        <dbReference type="PROSITE" id="PS51873"/>
    </source>
</evidence>
<evidence type="ECO:0000256" key="3">
    <source>
        <dbReference type="ARBA" id="ARBA00022723"/>
    </source>
</evidence>
<evidence type="ECO:0000256" key="8">
    <source>
        <dbReference type="ARBA" id="ARBA00022801"/>
    </source>
</evidence>
<dbReference type="Pfam" id="PF00270">
    <property type="entry name" value="DEAD"/>
    <property type="match status" value="1"/>
</dbReference>
<evidence type="ECO:0000256" key="10">
    <source>
        <dbReference type="ARBA" id="ARBA00022833"/>
    </source>
</evidence>
<accession>A0AAW2X7E0</accession>
<evidence type="ECO:0000256" key="7">
    <source>
        <dbReference type="ARBA" id="ARBA00022786"/>
    </source>
</evidence>
<keyword evidence="5" id="KW-0547">Nucleotide-binding</keyword>
<evidence type="ECO:0000256" key="13">
    <source>
        <dbReference type="SAM" id="MobiDB-lite"/>
    </source>
</evidence>
<dbReference type="InterPro" id="IPR011709">
    <property type="entry name" value="DEAD-box_helicase_OB_fold"/>
</dbReference>
<feature type="compositionally biased region" description="Basic residues" evidence="13">
    <location>
        <begin position="40"/>
        <end position="49"/>
    </location>
</feature>
<dbReference type="GO" id="GO:0016787">
    <property type="term" value="F:hydrolase activity"/>
    <property type="evidence" value="ECO:0007669"/>
    <property type="project" value="UniProtKB-KW"/>
</dbReference>
<dbReference type="CDD" id="cd18791">
    <property type="entry name" value="SF2_C_RHA"/>
    <property type="match status" value="1"/>
</dbReference>
<evidence type="ECO:0000256" key="12">
    <source>
        <dbReference type="ARBA" id="ARBA00047984"/>
    </source>
</evidence>
<keyword evidence="9 17" id="KW-0347">Helicase</keyword>
<dbReference type="SUPFAM" id="SSF52540">
    <property type="entry name" value="P-loop containing nucleoside triphosphate hydrolases"/>
    <property type="match status" value="1"/>
</dbReference>
<dbReference type="Gene3D" id="3.40.50.300">
    <property type="entry name" value="P-loop containing nucleotide triphosphate hydrolases"/>
    <property type="match status" value="2"/>
</dbReference>
<dbReference type="InterPro" id="IPR007502">
    <property type="entry name" value="Helicase-assoc_dom"/>
</dbReference>
<keyword evidence="6" id="KW-0863">Zinc-finger</keyword>
<name>A0AAW2X7E0_9LAMI</name>
<dbReference type="InterPro" id="IPR056247">
    <property type="entry name" value="KH_DEAH11/12_2nd"/>
</dbReference>
<keyword evidence="3" id="KW-0479">Metal-binding</keyword>
<dbReference type="SMART" id="SM00847">
    <property type="entry name" value="HA2"/>
    <property type="match status" value="1"/>
</dbReference>
<comment type="caution">
    <text evidence="17">The sequence shown here is derived from an EMBL/GenBank/DDBJ whole genome shotgun (WGS) entry which is preliminary data.</text>
</comment>
<proteinExistence type="predicted"/>
<evidence type="ECO:0000256" key="4">
    <source>
        <dbReference type="ARBA" id="ARBA00022737"/>
    </source>
</evidence>
<dbReference type="EMBL" id="JACGWN010000005">
    <property type="protein sequence ID" value="KAL0449390.1"/>
    <property type="molecule type" value="Genomic_DNA"/>
</dbReference>
<dbReference type="FunFam" id="3.40.50.300:FF:002114">
    <property type="entry name" value="ATP-dependent RNA helicase DEAH12 chloroplastic"/>
    <property type="match status" value="1"/>
</dbReference>
<keyword evidence="11" id="KW-0067">ATP-binding</keyword>
<reference evidence="17" key="1">
    <citation type="submission" date="2020-06" db="EMBL/GenBank/DDBJ databases">
        <authorList>
            <person name="Li T."/>
            <person name="Hu X."/>
            <person name="Zhang T."/>
            <person name="Song X."/>
            <person name="Zhang H."/>
            <person name="Dai N."/>
            <person name="Sheng W."/>
            <person name="Hou X."/>
            <person name="Wei L."/>
        </authorList>
    </citation>
    <scope>NUCLEOTIDE SEQUENCE</scope>
    <source>
        <strain evidence="17">KEN1</strain>
        <tissue evidence="17">Leaf</tissue>
    </source>
</reference>
<keyword evidence="7" id="KW-0833">Ubl conjugation pathway</keyword>
<protein>
    <recommendedName>
        <fullName evidence="1">RNA helicase</fullName>
        <ecNumber evidence="1">3.6.4.13</ecNumber>
    </recommendedName>
</protein>
<evidence type="ECO:0000259" key="14">
    <source>
        <dbReference type="PROSITE" id="PS51192"/>
    </source>
</evidence>
<dbReference type="Pfam" id="PF24641">
    <property type="entry name" value="KH_DEAH11_2nd"/>
    <property type="match status" value="1"/>
</dbReference>
<dbReference type="PANTHER" id="PTHR18934">
    <property type="entry name" value="ATP-DEPENDENT RNA HELICASE"/>
    <property type="match status" value="1"/>
</dbReference>
<organism evidence="17">
    <name type="scientific">Sesamum latifolium</name>
    <dbReference type="NCBI Taxonomy" id="2727402"/>
    <lineage>
        <taxon>Eukaryota</taxon>
        <taxon>Viridiplantae</taxon>
        <taxon>Streptophyta</taxon>
        <taxon>Embryophyta</taxon>
        <taxon>Tracheophyta</taxon>
        <taxon>Spermatophyta</taxon>
        <taxon>Magnoliopsida</taxon>
        <taxon>eudicotyledons</taxon>
        <taxon>Gunneridae</taxon>
        <taxon>Pentapetalae</taxon>
        <taxon>asterids</taxon>
        <taxon>lamiids</taxon>
        <taxon>Lamiales</taxon>
        <taxon>Pedaliaceae</taxon>
        <taxon>Sesamum</taxon>
    </lineage>
</organism>
<gene>
    <name evidence="17" type="ORF">Slati_1495400</name>
</gene>
<feature type="region of interest" description="Disordered" evidence="13">
    <location>
        <begin position="1"/>
        <end position="70"/>
    </location>
</feature>
<dbReference type="SMART" id="SM00647">
    <property type="entry name" value="IBR"/>
    <property type="match status" value="2"/>
</dbReference>
<evidence type="ECO:0000256" key="2">
    <source>
        <dbReference type="ARBA" id="ARBA00022679"/>
    </source>
</evidence>
<evidence type="ECO:0000256" key="11">
    <source>
        <dbReference type="ARBA" id="ARBA00022840"/>
    </source>
</evidence>
<comment type="catalytic activity">
    <reaction evidence="12">
        <text>ATP + H2O = ADP + phosphate + H(+)</text>
        <dbReference type="Rhea" id="RHEA:13065"/>
        <dbReference type="ChEBI" id="CHEBI:15377"/>
        <dbReference type="ChEBI" id="CHEBI:15378"/>
        <dbReference type="ChEBI" id="CHEBI:30616"/>
        <dbReference type="ChEBI" id="CHEBI:43474"/>
        <dbReference type="ChEBI" id="CHEBI:456216"/>
        <dbReference type="EC" id="3.6.4.13"/>
    </reaction>
</comment>
<feature type="domain" description="Helicase ATP-binding" evidence="14">
    <location>
        <begin position="295"/>
        <end position="459"/>
    </location>
</feature>
<dbReference type="PROSITE" id="PS51192">
    <property type="entry name" value="HELICASE_ATP_BIND_1"/>
    <property type="match status" value="1"/>
</dbReference>
<sequence>MYKPSSPAPDGRSQPPPETHPRRGFLLPHQYKHQTPAFRRPPHQQHRWKPQGTPHYRDRPPPGPSPARPNFVVQLRSDAQLVVKEVEAEAVIQKLEFQPQKVYVVASNYISATLFYEQWSEALETMVQLWEMKLNDEGHNFLPLIVCNVEVPSDKAELDDRLKVLFLEKLKGLKEGDLVGKLLKKLGSVVDEIKRISDSLKRPVKLGTADALLRKRKGLEGERDLILNRVQEFKSGVKCIENYLEKGEKNEEPDIQVFCFSDGEIDWGRIYRLMMRECRRLADGLPIYGYRQDILKQIHSQQVTVLIGETGSGKSTQLVQFLSDSEVSGQQSIICTQPRKLAAISLAERVKEESWGCYKNISVSCCASYSSDQEFHSKVIFMTDHCLLQHYMSDKQLSRISCIIVDEAHERSLNTDLLLALIKNLLCQRPCLRLIIMSATADADQFADYFFGCRTLHVAGRNFPVDIRYVPCESDGSSIIKVIPSYVLDVLRMVTEINKTEGEGTILAFLTSQMEVEWACEKFQAISAIALPLHGKLSYEDQHRVFLTYPGKRKVIFATNVAETSLTIPGVKYVVDSGMAKESRYEPATGMNVLKVCKISQSSANQRAGRAGELSQENVIGSTWKVTLSQCCLIRNQKFDVREFDFVDAPSVRAIDMAIRNLIQLGTIVVKNDVIELTAEGRQMVKLGIEPRLGKIILQCFRQRLGREGLVLAAVMANSSSIFCRVGTEEDKLKSDCLKVQFCHPNGDLFTLLAVYKEWETVPWEKRNIWCWENSINAKSLRRCKDTVLELEACLKNELNIIVPNYWYWNPNICSEHDRNLKNIILSALAENVAMYSGYDQLGYEVALTRKHVQLHPSCSLLNFGHRPAWVVFGEILSVSNEYLVCVTACDFEYLSLLCPPPMFDFLSMASQKLQKRILSGFGNILLKRFCGKSNSNLRLLVSSIRESCEDERIGVEVNVDLNEVLLYATSGDMEKVCSLVREGLEYEKKLLDNECLEKCLYTGGPTVLPSIALFGAGAEIKHLELEKRYLTVDIFHSNINELDDKELLVFLEKFTLAPICAFIKFSGFNLDNEEKGKWGRVTFLTPDAAKKAVALDQVEFCGGSLRVIPSRNIYSGDHKMMSFPSLRAKILWPRRYSKGTAIVKCDPKDVAFIVDDFSNLEIGGRLVWCQASTKFTDSVLVTGIDRELSEADIYQEISAVTNRRILDFFLVRGNAIDNPPLVACEEAILREISPFMPRRNAQGNSVRVQVFPPGPKDSFIRAAITFDGSLHLEAAKALEQIEGKVLPGCQSWQKVQCQQLFHSSVSCPAAVYLVIRNQLDSLLARLRRQKGVECNLERNQNGSYRVKISATATKTVAELRRPLEKLMKGKIIQHPDITPAVLQILFSRDGVMLMKSIQRESGTHIIFDKHNMVLRVFGSPEKIDVVQESLVKALLALYESKQLEIRLRDGVFPPDMMKRVVQHFGPDLHGLKEKVPEAELSLKASRHCISIVGTKESKQKVEDIINDLAQTTALHRPCNDNDAACPICLCELEDRYMLEGCCHNFCRLCLVEQCESAIKSRDSFPLQCTREGCGTPILLTDLRSLLSGEKLEELFRASLGAYVTGSRGAYRFCPSPDCPSVYRAADPDGPGGLFVCGACFVETCTRCHLEYHPYMSCEKYREFKDDPDSSLREWCMGKEHVKMCPGCGFIIEKVEGCNHIECHCGLHVCWVCLELFSSSNDCYSHLRLTNASVNIWKPYFVSLFQCLPDYNPVYAFFYVDGVLEIF</sequence>
<dbReference type="PANTHER" id="PTHR18934:SF81">
    <property type="entry name" value="ATP-DEPENDENT RNA HELICASE DEAH11, CHLOROPLASTIC-RELATED"/>
    <property type="match status" value="1"/>
</dbReference>
<dbReference type="PROSITE" id="PS00518">
    <property type="entry name" value="ZF_RING_1"/>
    <property type="match status" value="1"/>
</dbReference>
<dbReference type="Pfam" id="PF24471">
    <property type="entry name" value="KH_DEAH11"/>
    <property type="match status" value="1"/>
</dbReference>
<dbReference type="Gene3D" id="1.20.120.1080">
    <property type="match status" value="1"/>
</dbReference>
<dbReference type="Gene3D" id="1.20.120.1750">
    <property type="match status" value="1"/>
</dbReference>
<dbReference type="PROSITE" id="PS51873">
    <property type="entry name" value="TRIAD"/>
    <property type="match status" value="1"/>
</dbReference>